<feature type="transmembrane region" description="Helical" evidence="3">
    <location>
        <begin position="20"/>
        <end position="42"/>
    </location>
</feature>
<feature type="short sequence motif" description="GXGXXG" evidence="2">
    <location>
        <begin position="26"/>
        <end position="31"/>
    </location>
</feature>
<keyword evidence="1" id="KW-0443">Lipid metabolism</keyword>
<dbReference type="InterPro" id="IPR033562">
    <property type="entry name" value="PLPL"/>
</dbReference>
<keyword evidence="3" id="KW-0472">Membrane</keyword>
<evidence type="ECO:0000259" key="4">
    <source>
        <dbReference type="PROSITE" id="PS51635"/>
    </source>
</evidence>
<dbReference type="PANTHER" id="PTHR12406">
    <property type="entry name" value="CALCIUM-INDEPENDENT PHOSPHOLIPASE A2 IPLA2 -RELATED"/>
    <property type="match status" value="1"/>
</dbReference>
<keyword evidence="6" id="KW-1185">Reference proteome</keyword>
<gene>
    <name evidence="5" type="ORF">AB6A40_005014</name>
</gene>
<dbReference type="AlphaFoldDB" id="A0ABD6EE62"/>
<reference evidence="5 6" key="1">
    <citation type="submission" date="2024-08" db="EMBL/GenBank/DDBJ databases">
        <title>Gnathostoma spinigerum genome.</title>
        <authorList>
            <person name="Gonzalez-Bertolin B."/>
            <person name="Monzon S."/>
            <person name="Zaballos A."/>
            <person name="Jimenez P."/>
            <person name="Dekumyoy P."/>
            <person name="Varona S."/>
            <person name="Cuesta I."/>
            <person name="Sumanam S."/>
            <person name="Adisakwattana P."/>
            <person name="Gasser R.B."/>
            <person name="Hernandez-Gonzalez A."/>
            <person name="Young N.D."/>
            <person name="Perteguer M.J."/>
        </authorList>
    </citation>
    <scope>NUCLEOTIDE SEQUENCE [LARGE SCALE GENOMIC DNA]</scope>
    <source>
        <strain evidence="5">AL3</strain>
        <tissue evidence="5">Liver</tissue>
    </source>
</reference>
<dbReference type="PANTHER" id="PTHR12406:SF38">
    <property type="entry name" value="PNPLA DOMAIN-CONTAINING PROTEIN"/>
    <property type="match status" value="1"/>
</dbReference>
<dbReference type="Pfam" id="PF01734">
    <property type="entry name" value="Patatin"/>
    <property type="match status" value="1"/>
</dbReference>
<evidence type="ECO:0000313" key="6">
    <source>
        <dbReference type="Proteomes" id="UP001608902"/>
    </source>
</evidence>
<keyword evidence="3" id="KW-1133">Transmembrane helix</keyword>
<dbReference type="Gene3D" id="3.40.1090.10">
    <property type="entry name" value="Cytosolic phospholipase A2 catalytic domain"/>
    <property type="match status" value="1"/>
</dbReference>
<organism evidence="5 6">
    <name type="scientific">Gnathostoma spinigerum</name>
    <dbReference type="NCBI Taxonomy" id="75299"/>
    <lineage>
        <taxon>Eukaryota</taxon>
        <taxon>Metazoa</taxon>
        <taxon>Ecdysozoa</taxon>
        <taxon>Nematoda</taxon>
        <taxon>Chromadorea</taxon>
        <taxon>Rhabditida</taxon>
        <taxon>Spirurina</taxon>
        <taxon>Gnathostomatomorpha</taxon>
        <taxon>Gnathostomatoidea</taxon>
        <taxon>Gnathostomatidae</taxon>
        <taxon>Gnathostoma</taxon>
    </lineage>
</organism>
<dbReference type="GO" id="GO:0006629">
    <property type="term" value="P:lipid metabolic process"/>
    <property type="evidence" value="ECO:0007669"/>
    <property type="project" value="UniProtKB-KW"/>
</dbReference>
<feature type="short sequence motif" description="GXSXG" evidence="2">
    <location>
        <begin position="57"/>
        <end position="61"/>
    </location>
</feature>
<dbReference type="SUPFAM" id="SSF52151">
    <property type="entry name" value="FabD/lysophospholipase-like"/>
    <property type="match status" value="1"/>
</dbReference>
<dbReference type="InterPro" id="IPR002641">
    <property type="entry name" value="PNPLA_dom"/>
</dbReference>
<proteinExistence type="predicted"/>
<dbReference type="Proteomes" id="UP001608902">
    <property type="component" value="Unassembled WGS sequence"/>
</dbReference>
<evidence type="ECO:0000256" key="1">
    <source>
        <dbReference type="ARBA" id="ARBA00023098"/>
    </source>
</evidence>
<comment type="caution">
    <text evidence="5">The sequence shown here is derived from an EMBL/GenBank/DDBJ whole genome shotgun (WGS) entry which is preliminary data.</text>
</comment>
<name>A0ABD6EE62_9BILA</name>
<dbReference type="InterPro" id="IPR016035">
    <property type="entry name" value="Acyl_Trfase/lysoPLipase"/>
</dbReference>
<dbReference type="EMBL" id="JBGFUD010003064">
    <property type="protein sequence ID" value="MFH4978305.1"/>
    <property type="molecule type" value="Genomic_DNA"/>
</dbReference>
<evidence type="ECO:0000313" key="5">
    <source>
        <dbReference type="EMBL" id="MFH4978305.1"/>
    </source>
</evidence>
<evidence type="ECO:0000256" key="2">
    <source>
        <dbReference type="PROSITE-ProRule" id="PRU01161"/>
    </source>
</evidence>
<dbReference type="PROSITE" id="PS51635">
    <property type="entry name" value="PNPLA"/>
    <property type="match status" value="1"/>
</dbReference>
<sequence length="192" mass="21332">MALHQSEKKKNYGKFAEGDVALSLSGCGFLGAYHFGVLLCLTRNAKSLIKRVKRYAGASAGSLVAALALLAPANLKEGLNEVYVLATEINRLRFGALTPGFLLNERLVRIADRLMPHDLSPANHHLYISLTNNDTKENRLVSEFRSREYLIQCLMASCYIPIYSMGFRAEPPVIDNAVSCYAFLRLISFVFI</sequence>
<feature type="domain" description="PNPLA" evidence="4">
    <location>
        <begin position="22"/>
        <end position="184"/>
    </location>
</feature>
<keyword evidence="3" id="KW-0812">Transmembrane</keyword>
<comment type="caution">
    <text evidence="2">Lacks conserved residue(s) required for the propagation of feature annotation.</text>
</comment>
<protein>
    <recommendedName>
        <fullName evidence="4">PNPLA domain-containing protein</fullName>
    </recommendedName>
</protein>
<feature type="transmembrane region" description="Helical" evidence="3">
    <location>
        <begin position="54"/>
        <end position="75"/>
    </location>
</feature>
<evidence type="ECO:0000256" key="3">
    <source>
        <dbReference type="SAM" id="Phobius"/>
    </source>
</evidence>
<accession>A0ABD6EE62</accession>